<dbReference type="InterPro" id="IPR009061">
    <property type="entry name" value="DNA-bd_dom_put_sf"/>
</dbReference>
<reference evidence="1 2" key="1">
    <citation type="submission" date="2016-11" db="EMBL/GenBank/DDBJ databases">
        <authorList>
            <person name="Jaros S."/>
            <person name="Januszkiewicz K."/>
            <person name="Wedrychowicz H."/>
        </authorList>
    </citation>
    <scope>NUCLEOTIDE SEQUENCE [LARGE SCALE GENOMIC DNA]</scope>
    <source>
        <strain evidence="1 2">DSM 12906</strain>
    </source>
</reference>
<dbReference type="STRING" id="1123357.SAMN02745244_00062"/>
<dbReference type="Proteomes" id="UP000184512">
    <property type="component" value="Unassembled WGS sequence"/>
</dbReference>
<name>A0A1M6A230_9ACTN</name>
<accession>A0A1M6A230</accession>
<proteinExistence type="predicted"/>
<gene>
    <name evidence="1" type="ORF">SAMN02745244_00062</name>
</gene>
<dbReference type="AlphaFoldDB" id="A0A1M6A230"/>
<evidence type="ECO:0008006" key="3">
    <source>
        <dbReference type="Google" id="ProtNLM"/>
    </source>
</evidence>
<dbReference type="InterPro" id="IPR036388">
    <property type="entry name" value="WH-like_DNA-bd_sf"/>
</dbReference>
<sequence length="210" mass="23482">MTTVVRVQVPDLNLNDDTLDDRLAEFDNATFSEVDGLTLITVYVEDGWSVVDTVLEATRKLATKIPAAIAKRVHPDLVTTSDIAQRVGVSREAVRKWVKDSRKPFPAQFDNITAGHQRVWRWAEVAEWLLKAKSIDMDEDLPSLADIAHIDACLNKVPDMLSQAWAMTQTEEIAFSFAATGRRASISPVIDIELYRQQRVCRGEEVSSAV</sequence>
<keyword evidence="2" id="KW-1185">Reference proteome</keyword>
<evidence type="ECO:0000313" key="2">
    <source>
        <dbReference type="Proteomes" id="UP000184512"/>
    </source>
</evidence>
<dbReference type="EMBL" id="FQZG01000003">
    <property type="protein sequence ID" value="SHI30551.1"/>
    <property type="molecule type" value="Genomic_DNA"/>
</dbReference>
<organism evidence="1 2">
    <name type="scientific">Tessaracoccus bendigoensis DSM 12906</name>
    <dbReference type="NCBI Taxonomy" id="1123357"/>
    <lineage>
        <taxon>Bacteria</taxon>
        <taxon>Bacillati</taxon>
        <taxon>Actinomycetota</taxon>
        <taxon>Actinomycetes</taxon>
        <taxon>Propionibacteriales</taxon>
        <taxon>Propionibacteriaceae</taxon>
        <taxon>Tessaracoccus</taxon>
    </lineage>
</organism>
<dbReference type="SUPFAM" id="SSF46955">
    <property type="entry name" value="Putative DNA-binding domain"/>
    <property type="match status" value="1"/>
</dbReference>
<dbReference type="OrthoDB" id="3727407at2"/>
<evidence type="ECO:0000313" key="1">
    <source>
        <dbReference type="EMBL" id="SHI30551.1"/>
    </source>
</evidence>
<protein>
    <recommendedName>
        <fullName evidence="3">Transcriptional regulator, AlpA family</fullName>
    </recommendedName>
</protein>
<dbReference type="Gene3D" id="1.10.10.10">
    <property type="entry name" value="Winged helix-like DNA-binding domain superfamily/Winged helix DNA-binding domain"/>
    <property type="match status" value="1"/>
</dbReference>
<dbReference type="RefSeq" id="WP_073185286.1">
    <property type="nucleotide sequence ID" value="NZ_FQZG01000003.1"/>
</dbReference>